<dbReference type="AlphaFoldDB" id="A0A1H2MAP8"/>
<protein>
    <submittedName>
        <fullName evidence="3">Carbohydrate ABC transporter substrate-binding protein, CUT1 family</fullName>
    </submittedName>
</protein>
<evidence type="ECO:0000256" key="2">
    <source>
        <dbReference type="SAM" id="SignalP"/>
    </source>
</evidence>
<dbReference type="Gene3D" id="3.40.190.10">
    <property type="entry name" value="Periplasmic binding protein-like II"/>
    <property type="match status" value="3"/>
</dbReference>
<gene>
    <name evidence="3" type="ORF">SAMN04488544_1665</name>
</gene>
<dbReference type="RefSeq" id="WP_091074024.1">
    <property type="nucleotide sequence ID" value="NZ_LT629799.1"/>
</dbReference>
<evidence type="ECO:0000313" key="4">
    <source>
        <dbReference type="Proteomes" id="UP000198825"/>
    </source>
</evidence>
<feature type="chain" id="PRO_5039199273" evidence="2">
    <location>
        <begin position="23"/>
        <end position="462"/>
    </location>
</feature>
<evidence type="ECO:0000256" key="1">
    <source>
        <dbReference type="SAM" id="MobiDB-lite"/>
    </source>
</evidence>
<dbReference type="InterPro" id="IPR006059">
    <property type="entry name" value="SBP"/>
</dbReference>
<dbReference type="Pfam" id="PF01547">
    <property type="entry name" value="SBP_bac_1"/>
    <property type="match status" value="1"/>
</dbReference>
<reference evidence="4" key="1">
    <citation type="submission" date="2016-10" db="EMBL/GenBank/DDBJ databases">
        <authorList>
            <person name="Varghese N."/>
            <person name="Submissions S."/>
        </authorList>
    </citation>
    <scope>NUCLEOTIDE SEQUENCE [LARGE SCALE GENOMIC DNA]</scope>
    <source>
        <strain evidence="4">DSM 21743</strain>
    </source>
</reference>
<proteinExistence type="predicted"/>
<accession>A0A1H2MAP8</accession>
<feature type="signal peptide" evidence="2">
    <location>
        <begin position="1"/>
        <end position="22"/>
    </location>
</feature>
<dbReference type="PANTHER" id="PTHR43649">
    <property type="entry name" value="ARABINOSE-BINDING PROTEIN-RELATED"/>
    <property type="match status" value="1"/>
</dbReference>
<organism evidence="3 4">
    <name type="scientific">Microlunatus sagamiharensis</name>
    <dbReference type="NCBI Taxonomy" id="546874"/>
    <lineage>
        <taxon>Bacteria</taxon>
        <taxon>Bacillati</taxon>
        <taxon>Actinomycetota</taxon>
        <taxon>Actinomycetes</taxon>
        <taxon>Propionibacteriales</taxon>
        <taxon>Propionibacteriaceae</taxon>
        <taxon>Microlunatus</taxon>
    </lineage>
</organism>
<keyword evidence="2" id="KW-0732">Signal</keyword>
<dbReference type="EMBL" id="LT629799">
    <property type="protein sequence ID" value="SDU90001.1"/>
    <property type="molecule type" value="Genomic_DNA"/>
</dbReference>
<sequence length="462" mass="49034">MRKSLLATASGIALALTLSACATSANNSGGGGDAPGRAQETGTSPKLTDCTNKMKNDAPQVSVWGWYPNMATVVDNFNAAHTDVQICWNNVGQGQDEYTKVQTAISAKKGLPDVVMLEADHLSSYSIQDALVDLVPYGANDVKPNFSEGAWKDVSSGDKVFAIPVDGGPMGLIYRTDVFKKYGITPPKTWAEFAESAAKVKAAGGPFFGDLGSNVPAAFMALQIQKGAVPFGYDPANPQALTIKLNDQASKDVLNYWADLASKGLVGKQDQFTTDYISGVVSGKYATYTSAAWAPGYLTGAGVGKGKSEGVWAVAPLPQWDEANPVSVNWGGSAFAVTTQATNKTLAATVAKGIYADQASLEDGWKNQVIFPLSKTVLDSTEFKENKTDFFSGQQANKEVYLPAEDAYKGVVYAPITTYYYAQFQAQLAKINAGKATGDQAADDLQAEIVKYAESQGFKVTQ</sequence>
<evidence type="ECO:0000313" key="3">
    <source>
        <dbReference type="EMBL" id="SDU90001.1"/>
    </source>
</evidence>
<name>A0A1H2MAP8_9ACTN</name>
<dbReference type="SUPFAM" id="SSF53850">
    <property type="entry name" value="Periplasmic binding protein-like II"/>
    <property type="match status" value="1"/>
</dbReference>
<dbReference type="InterPro" id="IPR050490">
    <property type="entry name" value="Bact_solute-bd_prot1"/>
</dbReference>
<keyword evidence="4" id="KW-1185">Reference proteome</keyword>
<dbReference type="PANTHER" id="PTHR43649:SF14">
    <property type="entry name" value="BLR3389 PROTEIN"/>
    <property type="match status" value="1"/>
</dbReference>
<dbReference type="Proteomes" id="UP000198825">
    <property type="component" value="Chromosome I"/>
</dbReference>
<dbReference type="STRING" id="546874.SAMN04488544_1665"/>
<dbReference type="OrthoDB" id="3226017at2"/>
<dbReference type="PROSITE" id="PS51257">
    <property type="entry name" value="PROKAR_LIPOPROTEIN"/>
    <property type="match status" value="1"/>
</dbReference>
<feature type="region of interest" description="Disordered" evidence="1">
    <location>
        <begin position="26"/>
        <end position="46"/>
    </location>
</feature>